<dbReference type="GO" id="GO:0005737">
    <property type="term" value="C:cytoplasm"/>
    <property type="evidence" value="ECO:0007669"/>
    <property type="project" value="TreeGrafter"/>
</dbReference>
<evidence type="ECO:0000256" key="3">
    <source>
        <dbReference type="ARBA" id="ARBA00023002"/>
    </source>
</evidence>
<dbReference type="PANTHER" id="PTHR42799">
    <property type="entry name" value="MITOCHONDRIAL PEPTIDE METHIONINE SULFOXIDE REDUCTASE"/>
    <property type="match status" value="1"/>
</dbReference>
<evidence type="ECO:0000313" key="9">
    <source>
        <dbReference type="EMBL" id="CAD9595024.1"/>
    </source>
</evidence>
<dbReference type="SUPFAM" id="SSF55068">
    <property type="entry name" value="Peptide methionine sulfoxide reductase"/>
    <property type="match status" value="1"/>
</dbReference>
<evidence type="ECO:0000256" key="6">
    <source>
        <dbReference type="ARBA" id="ARBA00047806"/>
    </source>
</evidence>
<keyword evidence="3" id="KW-0560">Oxidoreductase</keyword>
<dbReference type="InterPro" id="IPR002569">
    <property type="entry name" value="Met_Sox_Rdtase_MsrA_dom"/>
</dbReference>
<dbReference type="Gene3D" id="3.30.1060.10">
    <property type="entry name" value="Peptide methionine sulphoxide reductase MsrA"/>
    <property type="match status" value="1"/>
</dbReference>
<evidence type="ECO:0000256" key="7">
    <source>
        <dbReference type="ARBA" id="ARBA00048782"/>
    </source>
</evidence>
<dbReference type="GO" id="GO:0008113">
    <property type="term" value="F:peptide-methionine (S)-S-oxide reductase activity"/>
    <property type="evidence" value="ECO:0007669"/>
    <property type="project" value="UniProtKB-EC"/>
</dbReference>
<evidence type="ECO:0000259" key="8">
    <source>
        <dbReference type="Pfam" id="PF01625"/>
    </source>
</evidence>
<accession>A0A6U2QJD5</accession>
<comment type="catalytic activity">
    <reaction evidence="6">
        <text>L-methionyl-[protein] + [thioredoxin]-disulfide + H2O = L-methionyl-(S)-S-oxide-[protein] + [thioredoxin]-dithiol</text>
        <dbReference type="Rhea" id="RHEA:14217"/>
        <dbReference type="Rhea" id="RHEA-COMP:10698"/>
        <dbReference type="Rhea" id="RHEA-COMP:10700"/>
        <dbReference type="Rhea" id="RHEA-COMP:12313"/>
        <dbReference type="Rhea" id="RHEA-COMP:12315"/>
        <dbReference type="ChEBI" id="CHEBI:15377"/>
        <dbReference type="ChEBI" id="CHEBI:16044"/>
        <dbReference type="ChEBI" id="CHEBI:29950"/>
        <dbReference type="ChEBI" id="CHEBI:44120"/>
        <dbReference type="ChEBI" id="CHEBI:50058"/>
        <dbReference type="EC" id="1.8.4.11"/>
    </reaction>
</comment>
<comment type="catalytic activity">
    <reaction evidence="7">
        <text>[thioredoxin]-disulfide + L-methionine + H2O = L-methionine (S)-S-oxide + [thioredoxin]-dithiol</text>
        <dbReference type="Rhea" id="RHEA:19993"/>
        <dbReference type="Rhea" id="RHEA-COMP:10698"/>
        <dbReference type="Rhea" id="RHEA-COMP:10700"/>
        <dbReference type="ChEBI" id="CHEBI:15377"/>
        <dbReference type="ChEBI" id="CHEBI:29950"/>
        <dbReference type="ChEBI" id="CHEBI:50058"/>
        <dbReference type="ChEBI" id="CHEBI:57844"/>
        <dbReference type="ChEBI" id="CHEBI:58772"/>
        <dbReference type="EC" id="1.8.4.11"/>
    </reaction>
</comment>
<evidence type="ECO:0000256" key="5">
    <source>
        <dbReference type="ARBA" id="ARBA00030643"/>
    </source>
</evidence>
<evidence type="ECO:0000313" key="10">
    <source>
        <dbReference type="EMBL" id="CAD9595027.1"/>
    </source>
</evidence>
<dbReference type="PANTHER" id="PTHR42799:SF2">
    <property type="entry name" value="MITOCHONDRIAL PEPTIDE METHIONINE SULFOXIDE REDUCTASE"/>
    <property type="match status" value="1"/>
</dbReference>
<name>A0A6U2QJD5_9STRA</name>
<dbReference type="GO" id="GO:0034599">
    <property type="term" value="P:cellular response to oxidative stress"/>
    <property type="evidence" value="ECO:0007669"/>
    <property type="project" value="TreeGrafter"/>
</dbReference>
<dbReference type="EC" id="1.8.4.11" evidence="2"/>
<organism evidence="9">
    <name type="scientific">Leptocylindrus danicus</name>
    <dbReference type="NCBI Taxonomy" id="163516"/>
    <lineage>
        <taxon>Eukaryota</taxon>
        <taxon>Sar</taxon>
        <taxon>Stramenopiles</taxon>
        <taxon>Ochrophyta</taxon>
        <taxon>Bacillariophyta</taxon>
        <taxon>Coscinodiscophyceae</taxon>
        <taxon>Chaetocerotophycidae</taxon>
        <taxon>Leptocylindrales</taxon>
        <taxon>Leptocylindraceae</taxon>
        <taxon>Leptocylindrus</taxon>
    </lineage>
</organism>
<dbReference type="InterPro" id="IPR036509">
    <property type="entry name" value="Met_Sox_Rdtase_MsrA_sf"/>
</dbReference>
<reference evidence="9" key="1">
    <citation type="submission" date="2021-01" db="EMBL/GenBank/DDBJ databases">
        <authorList>
            <person name="Corre E."/>
            <person name="Pelletier E."/>
            <person name="Niang G."/>
            <person name="Scheremetjew M."/>
            <person name="Finn R."/>
            <person name="Kale V."/>
            <person name="Holt S."/>
            <person name="Cochrane G."/>
            <person name="Meng A."/>
            <person name="Brown T."/>
            <person name="Cohen L."/>
        </authorList>
    </citation>
    <scope>NUCLEOTIDE SEQUENCE</scope>
    <source>
        <strain evidence="9">B650</strain>
    </source>
</reference>
<dbReference type="EMBL" id="HBGY01023388">
    <property type="protein sequence ID" value="CAD9595027.1"/>
    <property type="molecule type" value="Transcribed_RNA"/>
</dbReference>
<proteinExistence type="inferred from homology"/>
<evidence type="ECO:0000256" key="1">
    <source>
        <dbReference type="ARBA" id="ARBA00005591"/>
    </source>
</evidence>
<protein>
    <recommendedName>
        <fullName evidence="2">peptide-methionine (S)-S-oxide reductase</fullName>
        <ecNumber evidence="2">1.8.4.11</ecNumber>
    </recommendedName>
    <alternativeName>
        <fullName evidence="5">Peptide-methionine (S)-S-oxide reductase</fullName>
    </alternativeName>
    <alternativeName>
        <fullName evidence="4">Protein-methionine-S-oxide reductase</fullName>
    </alternativeName>
</protein>
<dbReference type="Pfam" id="PF01625">
    <property type="entry name" value="PMSR"/>
    <property type="match status" value="1"/>
</dbReference>
<dbReference type="EMBL" id="HBGY01023387">
    <property type="protein sequence ID" value="CAD9595024.1"/>
    <property type="molecule type" value="Transcribed_RNA"/>
</dbReference>
<dbReference type="AlphaFoldDB" id="A0A6U2QJD5"/>
<gene>
    <name evidence="9" type="ORF">LDAN0321_LOCUS14706</name>
    <name evidence="10" type="ORF">LDAN0321_LOCUS14707</name>
</gene>
<sequence>MFCYTYVGYWGTEKYIKRDFQKKFPNSIKSAKVGFMSPNKNAVKNPTYQQVCSGLTGHVEVLFVELNDPTPELFKELIKFFFTFHDPTTANRQGNDVGSQYASYIFTTDSVQKDIAQDIMSELQKLIDTKKINSYASRNLSTRNACAAEFYEAHEEHQEYLNKYPNGYCNHFFRFRSWPASAEYSQ</sequence>
<evidence type="ECO:0000256" key="4">
    <source>
        <dbReference type="ARBA" id="ARBA00030273"/>
    </source>
</evidence>
<dbReference type="InterPro" id="IPR050162">
    <property type="entry name" value="MsrA_MetSO_reductase"/>
</dbReference>
<feature type="domain" description="Peptide methionine sulphoxide reductase MsrA" evidence="8">
    <location>
        <begin position="8"/>
        <end position="170"/>
    </location>
</feature>
<dbReference type="NCBIfam" id="TIGR00401">
    <property type="entry name" value="msrA"/>
    <property type="match status" value="1"/>
</dbReference>
<comment type="similarity">
    <text evidence="1">Belongs to the MsrA Met sulfoxide reductase family.</text>
</comment>
<evidence type="ECO:0000256" key="2">
    <source>
        <dbReference type="ARBA" id="ARBA00012502"/>
    </source>
</evidence>